<evidence type="ECO:0000313" key="2">
    <source>
        <dbReference type="EMBL" id="MBT9316119.1"/>
    </source>
</evidence>
<dbReference type="InterPro" id="IPR011335">
    <property type="entry name" value="Restrct_endonuc-II-like"/>
</dbReference>
<evidence type="ECO:0000259" key="1">
    <source>
        <dbReference type="Pfam" id="PF05685"/>
    </source>
</evidence>
<dbReference type="AlphaFoldDB" id="A0A947GJ00"/>
<keyword evidence="2" id="KW-0255">Endonuclease</keyword>
<dbReference type="InterPro" id="IPR012296">
    <property type="entry name" value="Nuclease_put_TT1808"/>
</dbReference>
<gene>
    <name evidence="2" type="ORF">IXB50_11880</name>
</gene>
<dbReference type="RefSeq" id="WP_215609189.1">
    <property type="nucleotide sequence ID" value="NZ_JADOES010000021.1"/>
</dbReference>
<dbReference type="SUPFAM" id="SSF52980">
    <property type="entry name" value="Restriction endonuclease-like"/>
    <property type="match status" value="1"/>
</dbReference>
<evidence type="ECO:0000313" key="3">
    <source>
        <dbReference type="Proteomes" id="UP000717364"/>
    </source>
</evidence>
<comment type="caution">
    <text evidence="2">The sequence shown here is derived from an EMBL/GenBank/DDBJ whole genome shotgun (WGS) entry which is preliminary data.</text>
</comment>
<keyword evidence="3" id="KW-1185">Reference proteome</keyword>
<dbReference type="GO" id="GO:0004519">
    <property type="term" value="F:endonuclease activity"/>
    <property type="evidence" value="ECO:0007669"/>
    <property type="project" value="UniProtKB-KW"/>
</dbReference>
<keyword evidence="2" id="KW-0378">Hydrolase</keyword>
<dbReference type="PANTHER" id="PTHR36558">
    <property type="entry name" value="GLR1098 PROTEIN"/>
    <property type="match status" value="1"/>
</dbReference>
<name>A0A947GJ00_9CYAN</name>
<accession>A0A947GJ00</accession>
<dbReference type="Proteomes" id="UP000717364">
    <property type="component" value="Unassembled WGS sequence"/>
</dbReference>
<sequence length="202" mass="23091">MTIATSKPQTYTAEEYLALEVESELRHEYRTGEIVEMTGGTPAHNKLSSALNALLWFGLRKKPYTVFVTDQRLWIPAVDLYTYPDVMVVADPLGLKPGRKDTVINPILIAETLSRSTQNYDRGDKFVHYRTIDSFQEYILIDQYRPFVEHHVKQSEHQWLLTEYQGVDTSFSLVSVPVEIALADLYEGIEFEPAEESNSEVG</sequence>
<dbReference type="InterPro" id="IPR008538">
    <property type="entry name" value="Uma2"/>
</dbReference>
<reference evidence="2" key="2">
    <citation type="journal article" date="2021" name="Mar. Drugs">
        <title>Genome Reduction and Secondary Metabolism of the Marine Sponge-Associated Cyanobacterium Leptothoe.</title>
        <authorList>
            <person name="Konstantinou D."/>
            <person name="Popin R.V."/>
            <person name="Fewer D.P."/>
            <person name="Sivonen K."/>
            <person name="Gkelis S."/>
        </authorList>
    </citation>
    <scope>NUCLEOTIDE SEQUENCE</scope>
    <source>
        <strain evidence="2">TAU-MAC 1115</strain>
    </source>
</reference>
<feature type="domain" description="Putative restriction endonuclease" evidence="1">
    <location>
        <begin position="14"/>
        <end position="177"/>
    </location>
</feature>
<dbReference type="EMBL" id="JADOES010000021">
    <property type="protein sequence ID" value="MBT9316119.1"/>
    <property type="molecule type" value="Genomic_DNA"/>
</dbReference>
<dbReference type="PANTHER" id="PTHR36558:SF1">
    <property type="entry name" value="RESTRICTION ENDONUCLEASE DOMAIN-CONTAINING PROTEIN-RELATED"/>
    <property type="match status" value="1"/>
</dbReference>
<reference evidence="2" key="1">
    <citation type="submission" date="2020-11" db="EMBL/GenBank/DDBJ databases">
        <authorList>
            <person name="Konstantinou D."/>
            <person name="Gkelis S."/>
            <person name="Popin R."/>
            <person name="Fewer D."/>
            <person name="Sivonen K."/>
        </authorList>
    </citation>
    <scope>NUCLEOTIDE SEQUENCE</scope>
    <source>
        <strain evidence="2">TAU-MAC 1115</strain>
    </source>
</reference>
<keyword evidence="2" id="KW-0540">Nuclease</keyword>
<dbReference type="CDD" id="cd06260">
    <property type="entry name" value="DUF820-like"/>
    <property type="match status" value="1"/>
</dbReference>
<dbReference type="Pfam" id="PF05685">
    <property type="entry name" value="Uma2"/>
    <property type="match status" value="1"/>
</dbReference>
<organism evidence="2 3">
    <name type="scientific">Leptothoe spongobia TAU-MAC 1115</name>
    <dbReference type="NCBI Taxonomy" id="1967444"/>
    <lineage>
        <taxon>Bacteria</taxon>
        <taxon>Bacillati</taxon>
        <taxon>Cyanobacteriota</taxon>
        <taxon>Cyanophyceae</taxon>
        <taxon>Nodosilineales</taxon>
        <taxon>Cymatolegaceae</taxon>
        <taxon>Leptothoe</taxon>
        <taxon>Leptothoe spongobia</taxon>
    </lineage>
</organism>
<dbReference type="Gene3D" id="3.90.1570.10">
    <property type="entry name" value="tt1808, chain A"/>
    <property type="match status" value="1"/>
</dbReference>
<proteinExistence type="predicted"/>
<protein>
    <submittedName>
        <fullName evidence="2">Uma2 family endonuclease</fullName>
    </submittedName>
</protein>